<dbReference type="EMBL" id="MEHJ01000001">
    <property type="protein sequence ID" value="OEJ28939.1"/>
    <property type="molecule type" value="Genomic_DNA"/>
</dbReference>
<name>A0A1E5PHD1_9ACTN</name>
<organism evidence="1 2">
    <name type="scientific">Streptomyces agglomeratus</name>
    <dbReference type="NCBI Taxonomy" id="285458"/>
    <lineage>
        <taxon>Bacteria</taxon>
        <taxon>Bacillati</taxon>
        <taxon>Actinomycetota</taxon>
        <taxon>Actinomycetes</taxon>
        <taxon>Kitasatosporales</taxon>
        <taxon>Streptomycetaceae</taxon>
        <taxon>Streptomyces</taxon>
    </lineage>
</organism>
<dbReference type="RefSeq" id="WP_069931509.1">
    <property type="nucleotide sequence ID" value="NZ_MEHI01000006.1"/>
</dbReference>
<proteinExistence type="predicted"/>
<reference evidence="1 2" key="1">
    <citation type="submission" date="2016-08" db="EMBL/GenBank/DDBJ databases">
        <title>Complete genome sequence of Streptomyces agglomeratus strain 6-3-2, a novel anti-MRSA actinomycete isolated from Wuli of Tebit, China.</title>
        <authorList>
            <person name="Chen X."/>
        </authorList>
    </citation>
    <scope>NUCLEOTIDE SEQUENCE [LARGE SCALE GENOMIC DNA]</scope>
    <source>
        <strain evidence="1 2">6-3-2</strain>
    </source>
</reference>
<evidence type="ECO:0008006" key="3">
    <source>
        <dbReference type="Google" id="ProtNLM"/>
    </source>
</evidence>
<evidence type="ECO:0000313" key="2">
    <source>
        <dbReference type="Proteomes" id="UP000095759"/>
    </source>
</evidence>
<sequence length="121" mass="13756">MATYDFPEDLRAAQLRLHQTWAEYEALGRTLPWSVEPSEGWTAPKVLYSDGEPRSLPPSPGYTDVQKVEVARLRRELLELSAVVSTHPYWETVEVGKRVDQRMALKHVHELDADADRAEAA</sequence>
<dbReference type="Proteomes" id="UP000095759">
    <property type="component" value="Unassembled WGS sequence"/>
</dbReference>
<dbReference type="OrthoDB" id="4321277at2"/>
<comment type="caution">
    <text evidence="1">The sequence shown here is derived from an EMBL/GenBank/DDBJ whole genome shotgun (WGS) entry which is preliminary data.</text>
</comment>
<keyword evidence="2" id="KW-1185">Reference proteome</keyword>
<dbReference type="AlphaFoldDB" id="A0A1E5PHD1"/>
<gene>
    <name evidence="1" type="ORF">AS594_35480</name>
</gene>
<protein>
    <recommendedName>
        <fullName evidence="3">Nucleic acid-binding protein</fullName>
    </recommendedName>
</protein>
<evidence type="ECO:0000313" key="1">
    <source>
        <dbReference type="EMBL" id="OEJ28939.1"/>
    </source>
</evidence>
<accession>A0A1E5PHD1</accession>